<dbReference type="CDD" id="cd18088">
    <property type="entry name" value="Nep1-like"/>
    <property type="match status" value="1"/>
</dbReference>
<evidence type="ECO:0000256" key="8">
    <source>
        <dbReference type="ARBA" id="ARBA00022730"/>
    </source>
</evidence>
<feature type="site" description="Interaction with substrate rRNA" evidence="10">
    <location>
        <position position="120"/>
    </location>
</feature>
<sequence>MHNLLTIRKWRDLIGFSDNSLKIILLESSLELVPREIANHPSVVNNARKRGKKPFETLLDVSLHYHAMLKLREREKRGRPDIVHVSLLFALESPLNKKKKLELYIHTYPGDIIFINPETRIPRNYNRFVGLIEQLLINGKIPPNSDNPLMFVKTMDLDYLFKEIDINGLILLSEKGVYKKPFDIVKESIENNYLIGIGGFPHSDFSKYIVDKSIAQYSIYSEPLMTWIVLSRILIEAERYFNLF</sequence>
<dbReference type="GO" id="GO:0070475">
    <property type="term" value="P:rRNA base methylation"/>
    <property type="evidence" value="ECO:0007669"/>
    <property type="project" value="InterPro"/>
</dbReference>
<evidence type="ECO:0000256" key="3">
    <source>
        <dbReference type="ARBA" id="ARBA00022517"/>
    </source>
</evidence>
<gene>
    <name evidence="10" type="primary">nep1</name>
    <name evidence="11" type="ORF">ENU14_02055</name>
</gene>
<dbReference type="PANTHER" id="PTHR12636">
    <property type="entry name" value="NEP1/MRA1"/>
    <property type="match status" value="1"/>
</dbReference>
<evidence type="ECO:0000256" key="7">
    <source>
        <dbReference type="ARBA" id="ARBA00022691"/>
    </source>
</evidence>
<dbReference type="Gene3D" id="3.40.1280.10">
    <property type="match status" value="1"/>
</dbReference>
<dbReference type="SUPFAM" id="SSF75217">
    <property type="entry name" value="alpha/beta knot"/>
    <property type="match status" value="1"/>
</dbReference>
<dbReference type="FunFam" id="3.40.1280.10:FF:000042">
    <property type="entry name" value="Ribosomal RNA small subunit methyltransferase Nep1"/>
    <property type="match status" value="1"/>
</dbReference>
<dbReference type="EC" id="2.1.1.-" evidence="10"/>
<comment type="function">
    <text evidence="10">Methyltransferase involved in ribosomal biogenesis. Specifically catalyzes the N1-methylation of the pseudouridine corresponding to position 914 in M.jannaschii 16S rRNA.</text>
</comment>
<evidence type="ECO:0000256" key="1">
    <source>
        <dbReference type="ARBA" id="ARBA00008115"/>
    </source>
</evidence>
<accession>A0A7C4D873</accession>
<evidence type="ECO:0000256" key="4">
    <source>
        <dbReference type="ARBA" id="ARBA00022552"/>
    </source>
</evidence>
<organism evidence="11">
    <name type="scientific">Staphylothermus marinus</name>
    <dbReference type="NCBI Taxonomy" id="2280"/>
    <lineage>
        <taxon>Archaea</taxon>
        <taxon>Thermoproteota</taxon>
        <taxon>Thermoprotei</taxon>
        <taxon>Desulfurococcales</taxon>
        <taxon>Desulfurococcaceae</taxon>
        <taxon>Staphylothermus</taxon>
    </lineage>
</organism>
<comment type="caution">
    <text evidence="11">The sequence shown here is derived from an EMBL/GenBank/DDBJ whole genome shotgun (WGS) entry which is preliminary data.</text>
</comment>
<feature type="site" description="Interaction with substrate rRNA" evidence="10">
    <location>
        <position position="123"/>
    </location>
</feature>
<dbReference type="HAMAP" id="MF_00554">
    <property type="entry name" value="NEP1"/>
    <property type="match status" value="1"/>
</dbReference>
<keyword evidence="5 10" id="KW-0489">Methyltransferase</keyword>
<feature type="site" description="Interaction with substrate rRNA" evidence="10">
    <location>
        <position position="127"/>
    </location>
</feature>
<dbReference type="NCBIfam" id="NF003206">
    <property type="entry name" value="PRK04171.2-1"/>
    <property type="match status" value="1"/>
</dbReference>
<feature type="binding site" evidence="10">
    <location>
        <position position="198"/>
    </location>
    <ligand>
        <name>S-adenosyl-L-methionine</name>
        <dbReference type="ChEBI" id="CHEBI:59789"/>
    </ligand>
</feature>
<evidence type="ECO:0000313" key="11">
    <source>
        <dbReference type="EMBL" id="HGM58356.1"/>
    </source>
</evidence>
<protein>
    <recommendedName>
        <fullName evidence="10">Ribosomal RNA small subunit methyltransferase Nep1</fullName>
        <ecNumber evidence="10">2.1.1.-</ecNumber>
    </recommendedName>
    <alternativeName>
        <fullName evidence="10">16S rRNA (pseudouridine-N1-)-methyltransferase Nep1</fullName>
    </alternativeName>
</protein>
<evidence type="ECO:0000256" key="2">
    <source>
        <dbReference type="ARBA" id="ARBA00011738"/>
    </source>
</evidence>
<feature type="binding site" evidence="10">
    <location>
        <begin position="219"/>
        <end position="224"/>
    </location>
    <ligand>
        <name>S-adenosyl-L-methionine</name>
        <dbReference type="ChEBI" id="CHEBI:59789"/>
    </ligand>
</feature>
<keyword evidence="9 10" id="KW-0694">RNA-binding</keyword>
<dbReference type="InterPro" id="IPR023503">
    <property type="entry name" value="Ribosome_NEP1_arc"/>
</dbReference>
<comment type="similarity">
    <text evidence="1 10">Belongs to the class IV-like SAM-binding methyltransferase superfamily. RNA methyltransferase NEP1 family.</text>
</comment>
<feature type="site" description="Interaction with substrate rRNA" evidence="10">
    <location>
        <position position="79"/>
    </location>
</feature>
<keyword evidence="3 10" id="KW-0690">Ribosome biogenesis</keyword>
<dbReference type="AlphaFoldDB" id="A0A7C4D873"/>
<reference evidence="11" key="1">
    <citation type="journal article" date="2020" name="mSystems">
        <title>Genome- and Community-Level Interaction Insights into Carbon Utilization and Element Cycling Functions of Hydrothermarchaeota in Hydrothermal Sediment.</title>
        <authorList>
            <person name="Zhou Z."/>
            <person name="Liu Y."/>
            <person name="Xu W."/>
            <person name="Pan J."/>
            <person name="Luo Z.H."/>
            <person name="Li M."/>
        </authorList>
    </citation>
    <scope>NUCLEOTIDE SEQUENCE [LARGE SCALE GENOMIC DNA]</scope>
    <source>
        <strain evidence="11">SpSt-642</strain>
    </source>
</reference>
<dbReference type="GO" id="GO:0070037">
    <property type="term" value="F:rRNA (pseudouridine) methyltransferase activity"/>
    <property type="evidence" value="ECO:0007669"/>
    <property type="project" value="UniProtKB-UniRule"/>
</dbReference>
<dbReference type="InterPro" id="IPR005304">
    <property type="entry name" value="Rbsml_bgen_MeTrfase_EMG1/NEP1"/>
</dbReference>
<feature type="site" description="Stabilizes Arg-xx" evidence="10">
    <location>
        <position position="81"/>
    </location>
</feature>
<keyword evidence="6 10" id="KW-0808">Transferase</keyword>
<comment type="catalytic activity">
    <reaction evidence="10">
        <text>a pseudouridine in rRNA + S-adenosyl-L-methionine = an N(1)-methylpseudouridine in rRNA + S-adenosyl-L-homocysteine + H(+)</text>
        <dbReference type="Rhea" id="RHEA:46696"/>
        <dbReference type="Rhea" id="RHEA-COMP:11634"/>
        <dbReference type="Rhea" id="RHEA-COMP:13933"/>
        <dbReference type="ChEBI" id="CHEBI:15378"/>
        <dbReference type="ChEBI" id="CHEBI:57856"/>
        <dbReference type="ChEBI" id="CHEBI:59789"/>
        <dbReference type="ChEBI" id="CHEBI:65314"/>
        <dbReference type="ChEBI" id="CHEBI:74890"/>
    </reaction>
</comment>
<name>A0A7C4D873_STAMA</name>
<evidence type="ECO:0000256" key="6">
    <source>
        <dbReference type="ARBA" id="ARBA00022679"/>
    </source>
</evidence>
<comment type="subunit">
    <text evidence="2 10">Homodimer.</text>
</comment>
<comment type="caution">
    <text evidence="10">Lacks conserved residue(s) required for the propagation of feature annotation.</text>
</comment>
<dbReference type="Pfam" id="PF03587">
    <property type="entry name" value="EMG1"/>
    <property type="match status" value="1"/>
</dbReference>
<keyword evidence="7 10" id="KW-0949">S-adenosyl-L-methionine</keyword>
<dbReference type="InterPro" id="IPR029026">
    <property type="entry name" value="tRNA_m1G_MTases_N"/>
</dbReference>
<proteinExistence type="inferred from homology"/>
<evidence type="ECO:0000256" key="9">
    <source>
        <dbReference type="ARBA" id="ARBA00022884"/>
    </source>
</evidence>
<dbReference type="PANTHER" id="PTHR12636:SF5">
    <property type="entry name" value="RIBOSOMAL RNA SMALL SUBUNIT METHYLTRANSFERASE NEP1"/>
    <property type="match status" value="1"/>
</dbReference>
<keyword evidence="8 10" id="KW-0699">rRNA-binding</keyword>
<dbReference type="EMBL" id="DTBJ01000016">
    <property type="protein sequence ID" value="HGM58356.1"/>
    <property type="molecule type" value="Genomic_DNA"/>
</dbReference>
<evidence type="ECO:0000256" key="10">
    <source>
        <dbReference type="HAMAP-Rule" id="MF_00554"/>
    </source>
</evidence>
<dbReference type="GO" id="GO:0019843">
    <property type="term" value="F:rRNA binding"/>
    <property type="evidence" value="ECO:0007669"/>
    <property type="project" value="UniProtKB-UniRule"/>
</dbReference>
<evidence type="ECO:0000256" key="5">
    <source>
        <dbReference type="ARBA" id="ARBA00022603"/>
    </source>
</evidence>
<dbReference type="InterPro" id="IPR029028">
    <property type="entry name" value="Alpha/beta_knot_MTases"/>
</dbReference>
<keyword evidence="4 10" id="KW-0698">rRNA processing</keyword>